<dbReference type="NCBIfam" id="TIGR00036">
    <property type="entry name" value="dapB"/>
    <property type="match status" value="1"/>
</dbReference>
<comment type="similarity">
    <text evidence="1 13">Belongs to the DapB family.</text>
</comment>
<dbReference type="PIRSF" id="PIRSF000161">
    <property type="entry name" value="DHPR"/>
    <property type="match status" value="1"/>
</dbReference>
<feature type="binding site" evidence="13">
    <location>
        <begin position="99"/>
        <end position="101"/>
    </location>
    <ligand>
        <name>NAD(+)</name>
        <dbReference type="ChEBI" id="CHEBI:57540"/>
    </ligand>
</feature>
<dbReference type="CDD" id="cd02274">
    <property type="entry name" value="DHDPR_N"/>
    <property type="match status" value="1"/>
</dbReference>
<comment type="catalytic activity">
    <reaction evidence="11 13">
        <text>(S)-2,3,4,5-tetrahydrodipicolinate + NADP(+) + H2O = (2S,4S)-4-hydroxy-2,3,4,5-tetrahydrodipicolinate + NADPH + H(+)</text>
        <dbReference type="Rhea" id="RHEA:35331"/>
        <dbReference type="ChEBI" id="CHEBI:15377"/>
        <dbReference type="ChEBI" id="CHEBI:15378"/>
        <dbReference type="ChEBI" id="CHEBI:16845"/>
        <dbReference type="ChEBI" id="CHEBI:57783"/>
        <dbReference type="ChEBI" id="CHEBI:58349"/>
        <dbReference type="ChEBI" id="CHEBI:67139"/>
        <dbReference type="EC" id="1.17.1.8"/>
    </reaction>
</comment>
<dbReference type="OrthoDB" id="9790352at2"/>
<feature type="active site" description="Proton donor/acceptor" evidence="13">
    <location>
        <position position="155"/>
    </location>
</feature>
<reference evidence="16 17" key="1">
    <citation type="submission" date="2015-03" db="EMBL/GenBank/DDBJ databases">
        <title>Comparative analysis of the OM43 clade including a novel species from Red Sea uncovers genomic and metabolic diversity among marine methylotrophs.</title>
        <authorList>
            <person name="Jimenez-Infante F."/>
            <person name="Ngugi D.K."/>
            <person name="Vinu M."/>
            <person name="Alam I."/>
            <person name="Kamau A."/>
            <person name="Blom J."/>
            <person name="Bajic V.B."/>
            <person name="Stingl U."/>
        </authorList>
    </citation>
    <scope>NUCLEOTIDE SEQUENCE [LARGE SCALE GENOMIC DNA]</scope>
    <source>
        <strain evidence="16 17">MBRSH7</strain>
    </source>
</reference>
<evidence type="ECO:0000256" key="6">
    <source>
        <dbReference type="ARBA" id="ARBA00023002"/>
    </source>
</evidence>
<dbReference type="Proteomes" id="UP000066549">
    <property type="component" value="Chromosome"/>
</dbReference>
<feature type="binding site" evidence="13">
    <location>
        <begin position="123"/>
        <end position="126"/>
    </location>
    <ligand>
        <name>NAD(+)</name>
        <dbReference type="ChEBI" id="CHEBI:57540"/>
    </ligand>
</feature>
<dbReference type="EMBL" id="CP011002">
    <property type="protein sequence ID" value="AKO66150.1"/>
    <property type="molecule type" value="Genomic_DNA"/>
</dbReference>
<dbReference type="UniPathway" id="UPA00034">
    <property type="reaction ID" value="UER00018"/>
</dbReference>
<comment type="caution">
    <text evidence="13">Lacks conserved residue(s) required for the propagation of feature annotation.</text>
</comment>
<comment type="pathway">
    <text evidence="9 13">Amino-acid biosynthesis; L-lysine biosynthesis via DAP pathway; (S)-tetrahydrodipicolinate from L-aspartate: step 4/4.</text>
</comment>
<evidence type="ECO:0000256" key="3">
    <source>
        <dbReference type="ARBA" id="ARBA00022605"/>
    </source>
</evidence>
<evidence type="ECO:0000313" key="17">
    <source>
        <dbReference type="Proteomes" id="UP000066549"/>
    </source>
</evidence>
<dbReference type="InterPro" id="IPR022664">
    <property type="entry name" value="DapB_N_CS"/>
</dbReference>
<dbReference type="GO" id="GO:0008839">
    <property type="term" value="F:4-hydroxy-tetrahydrodipicolinate reductase"/>
    <property type="evidence" value="ECO:0007669"/>
    <property type="project" value="UniProtKB-UniRule"/>
</dbReference>
<dbReference type="GO" id="GO:0005737">
    <property type="term" value="C:cytoplasm"/>
    <property type="evidence" value="ECO:0007669"/>
    <property type="project" value="UniProtKB-SubCell"/>
</dbReference>
<dbReference type="Pfam" id="PF05173">
    <property type="entry name" value="DapB_C"/>
    <property type="match status" value="1"/>
</dbReference>
<dbReference type="InterPro" id="IPR000846">
    <property type="entry name" value="DapB_N"/>
</dbReference>
<dbReference type="GO" id="GO:0019877">
    <property type="term" value="P:diaminopimelate biosynthetic process"/>
    <property type="evidence" value="ECO:0007669"/>
    <property type="project" value="UniProtKB-UniRule"/>
</dbReference>
<evidence type="ECO:0000256" key="8">
    <source>
        <dbReference type="ARBA" id="ARBA00023154"/>
    </source>
</evidence>
<evidence type="ECO:0000256" key="2">
    <source>
        <dbReference type="ARBA" id="ARBA00022490"/>
    </source>
</evidence>
<sequence>MSKIKVIILGASGKMGQMLIQETINDDELILIGAHDITSSHAMGKDAGYFIGKETKVLIQDNIDHLLSECDVIIDFTRPEGTMEFLKKASDNKTSYVIGTTGFNGSELDLIQQFSQHIPICMAPNMSVGVNVLISLVEKAAELLPEYDFEVVEAHHKHKVDAPSGTALRLGQAAADGLNISLEKNAIYTRHGREEKRRNNEIGFSTIRAGDIVGEHTVYIAGNGERIELIHKATSRLNFASGALKAARFVAKQKPKLFDMQEVLNLK</sequence>
<proteinExistence type="inferred from homology"/>
<evidence type="ECO:0000256" key="13">
    <source>
        <dbReference type="HAMAP-Rule" id="MF_00102"/>
    </source>
</evidence>
<dbReference type="GO" id="GO:0009089">
    <property type="term" value="P:lysine biosynthetic process via diaminopimelate"/>
    <property type="evidence" value="ECO:0007669"/>
    <property type="project" value="UniProtKB-UniRule"/>
</dbReference>
<accession>A0A0H4J277</accession>
<keyword evidence="3 13" id="KW-0028">Amino-acid biosynthesis</keyword>
<dbReference type="AlphaFoldDB" id="A0A0H4J277"/>
<evidence type="ECO:0000256" key="10">
    <source>
        <dbReference type="ARBA" id="ARBA00038983"/>
    </source>
</evidence>
<keyword evidence="7 13" id="KW-0520">NAD</keyword>
<comment type="subcellular location">
    <subcellularLocation>
        <location evidence="13">Cytoplasm</location>
    </subcellularLocation>
</comment>
<comment type="caution">
    <text evidence="13">Was originally thought to be a dihydrodipicolinate reductase (DHDPR), catalyzing the conversion of dihydrodipicolinate to tetrahydrodipicolinate. However, it was shown in E.coli that the substrate of the enzymatic reaction is not dihydrodipicolinate (DHDP) but in fact (2S,4S)-4-hydroxy-2,3,4,5-tetrahydrodipicolinic acid (HTPA), the product released by the DapA-catalyzed reaction.</text>
</comment>
<protein>
    <recommendedName>
        <fullName evidence="10 13">4-hydroxy-tetrahydrodipicolinate reductase</fullName>
        <shortName evidence="13">HTPA reductase</shortName>
        <ecNumber evidence="10 13">1.17.1.8</ecNumber>
    </recommendedName>
</protein>
<feature type="binding site" evidence="13">
    <location>
        <position position="156"/>
    </location>
    <ligand>
        <name>(S)-2,3,4,5-tetrahydrodipicolinate</name>
        <dbReference type="ChEBI" id="CHEBI:16845"/>
    </ligand>
</feature>
<dbReference type="SUPFAM" id="SSF55347">
    <property type="entry name" value="Glyceraldehyde-3-phosphate dehydrogenase-like, C-terminal domain"/>
    <property type="match status" value="1"/>
</dbReference>
<dbReference type="InterPro" id="IPR023940">
    <property type="entry name" value="DHDPR_bac"/>
</dbReference>
<name>A0A0H4J277_9PROT</name>
<dbReference type="PROSITE" id="PS01298">
    <property type="entry name" value="DAPB"/>
    <property type="match status" value="1"/>
</dbReference>
<keyword evidence="2 13" id="KW-0963">Cytoplasm</keyword>
<dbReference type="Pfam" id="PF01113">
    <property type="entry name" value="DapB_N"/>
    <property type="match status" value="1"/>
</dbReference>
<dbReference type="HAMAP" id="MF_00102">
    <property type="entry name" value="DapB"/>
    <property type="match status" value="1"/>
</dbReference>
<dbReference type="InterPro" id="IPR036291">
    <property type="entry name" value="NAD(P)-bd_dom_sf"/>
</dbReference>
<dbReference type="FunFam" id="3.30.360.10:FF:000004">
    <property type="entry name" value="4-hydroxy-tetrahydrodipicolinate reductase"/>
    <property type="match status" value="1"/>
</dbReference>
<keyword evidence="5 13" id="KW-0220">Diaminopimelate biosynthesis</keyword>
<gene>
    <name evidence="13" type="primary">dapB</name>
    <name evidence="16" type="ORF">VI33_05545</name>
</gene>
<evidence type="ECO:0000256" key="7">
    <source>
        <dbReference type="ARBA" id="ARBA00023027"/>
    </source>
</evidence>
<evidence type="ECO:0000259" key="14">
    <source>
        <dbReference type="Pfam" id="PF01113"/>
    </source>
</evidence>
<evidence type="ECO:0000256" key="11">
    <source>
        <dbReference type="ARBA" id="ARBA00049080"/>
    </source>
</evidence>
<evidence type="ECO:0000256" key="9">
    <source>
        <dbReference type="ARBA" id="ARBA00037922"/>
    </source>
</evidence>
<dbReference type="GO" id="GO:0016726">
    <property type="term" value="F:oxidoreductase activity, acting on CH or CH2 groups, NAD or NADP as acceptor"/>
    <property type="evidence" value="ECO:0007669"/>
    <property type="project" value="UniProtKB-UniRule"/>
</dbReference>
<evidence type="ECO:0000256" key="5">
    <source>
        <dbReference type="ARBA" id="ARBA00022915"/>
    </source>
</evidence>
<keyword evidence="8 13" id="KW-0457">Lysine biosynthesis</keyword>
<dbReference type="SUPFAM" id="SSF51735">
    <property type="entry name" value="NAD(P)-binding Rossmann-fold domains"/>
    <property type="match status" value="1"/>
</dbReference>
<comment type="subunit">
    <text evidence="13">Homotetramer.</text>
</comment>
<dbReference type="Gene3D" id="3.40.50.720">
    <property type="entry name" value="NAD(P)-binding Rossmann-like Domain"/>
    <property type="match status" value="1"/>
</dbReference>
<dbReference type="PANTHER" id="PTHR20836:SF0">
    <property type="entry name" value="4-HYDROXY-TETRAHYDRODIPICOLINATE REDUCTASE 1, CHLOROPLASTIC-RELATED"/>
    <property type="match status" value="1"/>
</dbReference>
<feature type="binding site" evidence="13">
    <location>
        <begin position="165"/>
        <end position="166"/>
    </location>
    <ligand>
        <name>(S)-2,3,4,5-tetrahydrodipicolinate</name>
        <dbReference type="ChEBI" id="CHEBI:16845"/>
    </ligand>
</feature>
<dbReference type="Gene3D" id="3.30.360.10">
    <property type="entry name" value="Dihydrodipicolinate Reductase, domain 2"/>
    <property type="match status" value="1"/>
</dbReference>
<evidence type="ECO:0000256" key="4">
    <source>
        <dbReference type="ARBA" id="ARBA00022857"/>
    </source>
</evidence>
<comment type="function">
    <text evidence="13">Catalyzes the conversion of 4-hydroxy-tetrahydrodipicolinate (HTPA) to tetrahydrodipicolinate.</text>
</comment>
<evidence type="ECO:0000256" key="12">
    <source>
        <dbReference type="ARBA" id="ARBA00049396"/>
    </source>
</evidence>
<organism evidence="16 17">
    <name type="scientific">Methylophilales bacterium MBRS-H7</name>
    <dbReference type="NCBI Taxonomy" id="1623450"/>
    <lineage>
        <taxon>Bacteria</taxon>
        <taxon>Pseudomonadati</taxon>
        <taxon>Pseudomonadota</taxon>
        <taxon>Betaproteobacteria</taxon>
        <taxon>Nitrosomonadales</taxon>
        <taxon>OM43 clade</taxon>
    </lineage>
</organism>
<keyword evidence="17" id="KW-1185">Reference proteome</keyword>
<feature type="domain" description="Dihydrodipicolinate reductase N-terminal" evidence="14">
    <location>
        <begin position="4"/>
        <end position="126"/>
    </location>
</feature>
<dbReference type="PATRIC" id="fig|1623450.3.peg.1103"/>
<feature type="domain" description="Dihydrodipicolinate reductase C-terminal" evidence="15">
    <location>
        <begin position="129"/>
        <end position="264"/>
    </location>
</feature>
<dbReference type="PANTHER" id="PTHR20836">
    <property type="entry name" value="DIHYDRODIPICOLINATE REDUCTASE"/>
    <property type="match status" value="1"/>
</dbReference>
<evidence type="ECO:0000256" key="1">
    <source>
        <dbReference type="ARBA" id="ARBA00006642"/>
    </source>
</evidence>
<dbReference type="EC" id="1.17.1.8" evidence="10 13"/>
<keyword evidence="6 13" id="KW-0560">Oxidoreductase</keyword>
<dbReference type="GO" id="GO:0051287">
    <property type="term" value="F:NAD binding"/>
    <property type="evidence" value="ECO:0007669"/>
    <property type="project" value="UniProtKB-UniRule"/>
</dbReference>
<comment type="catalytic activity">
    <reaction evidence="12 13">
        <text>(S)-2,3,4,5-tetrahydrodipicolinate + NAD(+) + H2O = (2S,4S)-4-hydroxy-2,3,4,5-tetrahydrodipicolinate + NADH + H(+)</text>
        <dbReference type="Rhea" id="RHEA:35323"/>
        <dbReference type="ChEBI" id="CHEBI:15377"/>
        <dbReference type="ChEBI" id="CHEBI:15378"/>
        <dbReference type="ChEBI" id="CHEBI:16845"/>
        <dbReference type="ChEBI" id="CHEBI:57540"/>
        <dbReference type="ChEBI" id="CHEBI:57945"/>
        <dbReference type="ChEBI" id="CHEBI:67139"/>
        <dbReference type="EC" id="1.17.1.8"/>
    </reaction>
</comment>
<evidence type="ECO:0000259" key="15">
    <source>
        <dbReference type="Pfam" id="PF05173"/>
    </source>
</evidence>
<dbReference type="InterPro" id="IPR022663">
    <property type="entry name" value="DapB_C"/>
</dbReference>
<evidence type="ECO:0000313" key="16">
    <source>
        <dbReference type="EMBL" id="AKO66150.1"/>
    </source>
</evidence>
<dbReference type="GO" id="GO:0050661">
    <property type="term" value="F:NADP binding"/>
    <property type="evidence" value="ECO:0007669"/>
    <property type="project" value="UniProtKB-UniRule"/>
</dbReference>
<feature type="active site" description="Proton donor" evidence="13">
    <location>
        <position position="159"/>
    </location>
</feature>
<keyword evidence="4 13" id="KW-0521">NADP</keyword>
<feature type="binding site" evidence="13">
    <location>
        <begin position="10"/>
        <end position="15"/>
    </location>
    <ligand>
        <name>NAD(+)</name>
        <dbReference type="ChEBI" id="CHEBI:57540"/>
    </ligand>
</feature>